<dbReference type="AlphaFoldDB" id="A0A7T5VDL1"/>
<sequence>MRTKRNQRGRKRSSIALIPALRSMLLQHVRRRLVIYLPACMPLLLVVLTHIGTLLTLVLIKSGLLAPGQLYRAMITWAVYGLLPLLFCSYGCFFAIARPVAGLLERTFPDLSSFILTLATGALYGVGISLALIMLLGADTMLRACLLVIVGLLTGLGNWVLYCSLITPSVQASSDT</sequence>
<feature type="transmembrane region" description="Helical" evidence="1">
    <location>
        <begin position="33"/>
        <end position="60"/>
    </location>
</feature>
<dbReference type="KEGG" id="dog:HP555_08915"/>
<reference evidence="2 3" key="1">
    <citation type="submission" date="2020-05" db="EMBL/GenBank/DDBJ databases">
        <title>Complete genome of Desulfobulbus oligotrophicus.</title>
        <authorList>
            <person name="Podar M."/>
        </authorList>
    </citation>
    <scope>NUCLEOTIDE SEQUENCE [LARGE SCALE GENOMIC DNA]</scope>
    <source>
        <strain evidence="2 3">Prop6</strain>
    </source>
</reference>
<gene>
    <name evidence="2" type="ORF">HP555_08915</name>
</gene>
<proteinExistence type="predicted"/>
<name>A0A7T5VDL1_9BACT</name>
<keyword evidence="1" id="KW-1133">Transmembrane helix</keyword>
<accession>A0A7T5VDL1</accession>
<feature type="transmembrane region" description="Helical" evidence="1">
    <location>
        <begin position="80"/>
        <end position="101"/>
    </location>
</feature>
<evidence type="ECO:0000313" key="3">
    <source>
        <dbReference type="Proteomes" id="UP000596092"/>
    </source>
</evidence>
<feature type="transmembrane region" description="Helical" evidence="1">
    <location>
        <begin position="113"/>
        <end position="135"/>
    </location>
</feature>
<keyword evidence="3" id="KW-1185">Reference proteome</keyword>
<dbReference type="EMBL" id="CP054140">
    <property type="protein sequence ID" value="QQG65980.1"/>
    <property type="molecule type" value="Genomic_DNA"/>
</dbReference>
<evidence type="ECO:0000256" key="1">
    <source>
        <dbReference type="SAM" id="Phobius"/>
    </source>
</evidence>
<feature type="transmembrane region" description="Helical" evidence="1">
    <location>
        <begin position="141"/>
        <end position="161"/>
    </location>
</feature>
<organism evidence="2 3">
    <name type="scientific">Desulfobulbus oligotrophicus</name>
    <dbReference type="NCBI Taxonomy" id="1909699"/>
    <lineage>
        <taxon>Bacteria</taxon>
        <taxon>Pseudomonadati</taxon>
        <taxon>Thermodesulfobacteriota</taxon>
        <taxon>Desulfobulbia</taxon>
        <taxon>Desulfobulbales</taxon>
        <taxon>Desulfobulbaceae</taxon>
        <taxon>Desulfobulbus</taxon>
    </lineage>
</organism>
<keyword evidence="1" id="KW-0472">Membrane</keyword>
<keyword evidence="1" id="KW-0812">Transmembrane</keyword>
<dbReference type="Proteomes" id="UP000596092">
    <property type="component" value="Chromosome"/>
</dbReference>
<dbReference type="RefSeq" id="WP_199261664.1">
    <property type="nucleotide sequence ID" value="NZ_CP054140.1"/>
</dbReference>
<protein>
    <submittedName>
        <fullName evidence="2">Uncharacterized protein</fullName>
    </submittedName>
</protein>
<evidence type="ECO:0000313" key="2">
    <source>
        <dbReference type="EMBL" id="QQG65980.1"/>
    </source>
</evidence>